<dbReference type="Gene3D" id="1.20.58.340">
    <property type="entry name" value="Magnesium transport protein CorA, transmembrane region"/>
    <property type="match status" value="1"/>
</dbReference>
<dbReference type="AlphaFoldDB" id="A0A292PV52"/>
<evidence type="ECO:0000259" key="3">
    <source>
        <dbReference type="Pfam" id="PF26616"/>
    </source>
</evidence>
<organism evidence="4 5">
    <name type="scientific">Tuber aestivum</name>
    <name type="common">summer truffle</name>
    <dbReference type="NCBI Taxonomy" id="59557"/>
    <lineage>
        <taxon>Eukaryota</taxon>
        <taxon>Fungi</taxon>
        <taxon>Dikarya</taxon>
        <taxon>Ascomycota</taxon>
        <taxon>Pezizomycotina</taxon>
        <taxon>Pezizomycetes</taxon>
        <taxon>Pezizales</taxon>
        <taxon>Tuberaceae</taxon>
        <taxon>Tuber</taxon>
    </lineage>
</organism>
<evidence type="ECO:0000313" key="5">
    <source>
        <dbReference type="Proteomes" id="UP001412239"/>
    </source>
</evidence>
<dbReference type="EMBL" id="LN891020">
    <property type="protein sequence ID" value="CUS11472.1"/>
    <property type="molecule type" value="Genomic_DNA"/>
</dbReference>
<feature type="region of interest" description="Disordered" evidence="1">
    <location>
        <begin position="1"/>
        <end position="38"/>
    </location>
</feature>
<dbReference type="InterPro" id="IPR058257">
    <property type="entry name" value="CorA-like_dom"/>
</dbReference>
<keyword evidence="5" id="KW-1185">Reference proteome</keyword>
<proteinExistence type="predicted"/>
<keyword evidence="2" id="KW-0812">Transmembrane</keyword>
<gene>
    <name evidence="4" type="ORF">GSTUAT00004424001</name>
</gene>
<name>A0A292PV52_9PEZI</name>
<feature type="compositionally biased region" description="Polar residues" evidence="1">
    <location>
        <begin position="1"/>
        <end position="20"/>
    </location>
</feature>
<feature type="transmembrane region" description="Helical" evidence="2">
    <location>
        <begin position="542"/>
        <end position="563"/>
    </location>
</feature>
<keyword evidence="2" id="KW-1133">Transmembrane helix</keyword>
<protein>
    <recommendedName>
        <fullName evidence="3">CorA-like transporter domain-containing protein</fullName>
    </recommendedName>
</protein>
<reference evidence="4" key="1">
    <citation type="submission" date="2015-10" db="EMBL/GenBank/DDBJ databases">
        <authorList>
            <person name="Regsiter A."/>
            <person name="william w."/>
        </authorList>
    </citation>
    <scope>NUCLEOTIDE SEQUENCE</scope>
    <source>
        <strain evidence="4">Montdore</strain>
    </source>
</reference>
<sequence length="604" mass="68349">MTPQSIGNIWPQLAQTQSGPPISGHGGNPTSAQPSPFHGWENYPLTLTNYNALSQNGSVISKNLHDDSKRLFHGPKAASLEILDVLEAPDANSPLIQRYADHHSFEEILTVLQAERGISRRDCVFGPELTLASTITPSHSWDKLPITEEMLRKLLTFYKVSPDFLRVVHNFGKQGRERIDSSAVFRRLLKPKGTHPTAYVSGILSPKSPRKFPTLTPPPPEICIRMAQVEKHGRVDPDLPDRDPWSVRQIGCYQRFDYENDSSVCIHIMPPKDVKSRLAESLARGRFSKESEHLSPLSLHLAFVTTAMQNWQAYVEDLESELVKRQECVLLTDGEWEDCRRGVGGGVRARYSDLRMLQRYFRDKVLNTISVLNLNMDVLQGLQAHAEGLRSLGLLTDAAYKDASDTLEYNTSILRNLQRDTETILNKAGNTAQLIQVMIEIRNDGLIRSYTLANKKLVDVARDNHQDSKRMIELARLAKHDSRTMRIATMLATIYLPGTFVAASAARPDPPPQTVFGMNFFHSDIETADGKRVDRFSIERHLWIFGVTLVVLTVLTLASFLVWEWCLLRQDRGLGPWEEDEERRLWREAGDQAQVVRRDSMKIG</sequence>
<keyword evidence="2" id="KW-0472">Membrane</keyword>
<accession>A0A292PV52</accession>
<evidence type="ECO:0000256" key="1">
    <source>
        <dbReference type="SAM" id="MobiDB-lite"/>
    </source>
</evidence>
<evidence type="ECO:0000313" key="4">
    <source>
        <dbReference type="EMBL" id="CUS11472.1"/>
    </source>
</evidence>
<feature type="domain" description="CorA-like transporter" evidence="3">
    <location>
        <begin position="39"/>
        <end position="326"/>
    </location>
</feature>
<dbReference type="Proteomes" id="UP001412239">
    <property type="component" value="Unassembled WGS sequence"/>
</dbReference>
<dbReference type="Pfam" id="PF26616">
    <property type="entry name" value="CorA-like"/>
    <property type="match status" value="1"/>
</dbReference>
<evidence type="ECO:0000256" key="2">
    <source>
        <dbReference type="SAM" id="Phobius"/>
    </source>
</evidence>